<dbReference type="Gramene" id="OBART11G01100.1">
    <property type="protein sequence ID" value="OBART11G01100.1"/>
    <property type="gene ID" value="OBART11G01100"/>
</dbReference>
<name>A0A0D3HHH3_9ORYZ</name>
<dbReference type="InterPro" id="IPR044810">
    <property type="entry name" value="WRKY_plant"/>
</dbReference>
<dbReference type="SUPFAM" id="SSF118290">
    <property type="entry name" value="WRKY DNA-binding domain"/>
    <property type="match status" value="2"/>
</dbReference>
<keyword evidence="5" id="KW-0539">Nucleus</keyword>
<dbReference type="AlphaFoldDB" id="A0A0D3HHH3"/>
<organism evidence="8">
    <name type="scientific">Oryza barthii</name>
    <dbReference type="NCBI Taxonomy" id="65489"/>
    <lineage>
        <taxon>Eukaryota</taxon>
        <taxon>Viridiplantae</taxon>
        <taxon>Streptophyta</taxon>
        <taxon>Embryophyta</taxon>
        <taxon>Tracheophyta</taxon>
        <taxon>Spermatophyta</taxon>
        <taxon>Magnoliopsida</taxon>
        <taxon>Liliopsida</taxon>
        <taxon>Poales</taxon>
        <taxon>Poaceae</taxon>
        <taxon>BOP clade</taxon>
        <taxon>Oryzoideae</taxon>
        <taxon>Oryzeae</taxon>
        <taxon>Oryzinae</taxon>
        <taxon>Oryza</taxon>
    </lineage>
</organism>
<keyword evidence="3" id="KW-0238">DNA-binding</keyword>
<keyword evidence="2" id="KW-0805">Transcription regulation</keyword>
<comment type="subcellular location">
    <subcellularLocation>
        <location evidence="1">Nucleus</location>
    </subcellularLocation>
</comment>
<keyword evidence="9" id="KW-1185">Reference proteome</keyword>
<dbReference type="InterPro" id="IPR003657">
    <property type="entry name" value="WRKY_dom"/>
</dbReference>
<accession>A0A0D3HHH3</accession>
<dbReference type="SMART" id="SM00774">
    <property type="entry name" value="WRKY"/>
    <property type="match status" value="2"/>
</dbReference>
<dbReference type="GO" id="GO:0003700">
    <property type="term" value="F:DNA-binding transcription factor activity"/>
    <property type="evidence" value="ECO:0007669"/>
    <property type="project" value="InterPro"/>
</dbReference>
<reference evidence="8" key="1">
    <citation type="journal article" date="2009" name="Rice">
        <title>De Novo Next Generation Sequencing of Plant Genomes.</title>
        <authorList>
            <person name="Rounsley S."/>
            <person name="Marri P.R."/>
            <person name="Yu Y."/>
            <person name="He R."/>
            <person name="Sisneros N."/>
            <person name="Goicoechea J.L."/>
            <person name="Lee S.J."/>
            <person name="Angelova A."/>
            <person name="Kudrna D."/>
            <person name="Luo M."/>
            <person name="Affourtit J."/>
            <person name="Desany B."/>
            <person name="Knight J."/>
            <person name="Niazi F."/>
            <person name="Egholm M."/>
            <person name="Wing R.A."/>
        </authorList>
    </citation>
    <scope>NUCLEOTIDE SEQUENCE [LARGE SCALE GENOMIC DNA]</scope>
    <source>
        <strain evidence="8">cv. IRGC 105608</strain>
    </source>
</reference>
<evidence type="ECO:0000256" key="6">
    <source>
        <dbReference type="SAM" id="MobiDB-lite"/>
    </source>
</evidence>
<dbReference type="Pfam" id="PF03106">
    <property type="entry name" value="WRKY"/>
    <property type="match status" value="2"/>
</dbReference>
<reference evidence="8" key="2">
    <citation type="submission" date="2015-03" db="UniProtKB">
        <authorList>
            <consortium name="EnsemblPlants"/>
        </authorList>
    </citation>
    <scope>IDENTIFICATION</scope>
</reference>
<evidence type="ECO:0000259" key="7">
    <source>
        <dbReference type="PROSITE" id="PS50811"/>
    </source>
</evidence>
<dbReference type="STRING" id="65489.A0A0D3HHH3"/>
<evidence type="ECO:0000313" key="9">
    <source>
        <dbReference type="Proteomes" id="UP000026960"/>
    </source>
</evidence>
<feature type="compositionally biased region" description="Basic and acidic residues" evidence="6">
    <location>
        <begin position="87"/>
        <end position="103"/>
    </location>
</feature>
<evidence type="ECO:0000256" key="1">
    <source>
        <dbReference type="ARBA" id="ARBA00004123"/>
    </source>
</evidence>
<dbReference type="Proteomes" id="UP000026960">
    <property type="component" value="Chromosome 11"/>
</dbReference>
<dbReference type="Gene3D" id="2.20.25.80">
    <property type="entry name" value="WRKY domain"/>
    <property type="match status" value="2"/>
</dbReference>
<evidence type="ECO:0000256" key="3">
    <source>
        <dbReference type="ARBA" id="ARBA00023125"/>
    </source>
</evidence>
<evidence type="ECO:0000313" key="8">
    <source>
        <dbReference type="EnsemblPlants" id="OBART11G01100.1"/>
    </source>
</evidence>
<feature type="domain" description="WRKY" evidence="7">
    <location>
        <begin position="242"/>
        <end position="289"/>
    </location>
</feature>
<evidence type="ECO:0000256" key="2">
    <source>
        <dbReference type="ARBA" id="ARBA00023015"/>
    </source>
</evidence>
<proteinExistence type="predicted"/>
<dbReference type="PaxDb" id="65489-OBART11G01100.1"/>
<sequence>MKILESFGHSDCQVVINMIEHQKALMVELRGMVMPVLPSDNEQAKLALQLLGDILSCSDKAISMLELGGDTKKLTNLVGGKRKGNKHSMDNHNLEEEAKESVSKRRKNAEHTGSTVAQAPHNDGHQWRKYGQKWISRAKHSRSYYRCANSKVQGCPATKTVQQMDSSGNGTSKLFNVDYYGQHTCRGDGIADPYVVDIAHHSMEPINQNKCNSPTLEHEAHEVQDERFENLCMNAEHTGSTVAQAPHNDGHQWRKYGQKWISRAKHSRSYYRCANSKVQGCPATKTVQQMDSSGNGTSKLFNVDYYGQHTCRGDGIADPYVVDIAHHSMEPINQNKCNSPTLEHEAHEVQDERFENLCMVQNMPEYLIDFELERAFEFIVNSPLGSEHWTFDDSIRCEHSPICIWG</sequence>
<dbReference type="GO" id="GO:0043565">
    <property type="term" value="F:sequence-specific DNA binding"/>
    <property type="evidence" value="ECO:0007669"/>
    <property type="project" value="InterPro"/>
</dbReference>
<feature type="region of interest" description="Disordered" evidence="6">
    <location>
        <begin position="78"/>
        <end position="125"/>
    </location>
</feature>
<evidence type="ECO:0000256" key="5">
    <source>
        <dbReference type="ARBA" id="ARBA00023242"/>
    </source>
</evidence>
<dbReference type="InterPro" id="IPR036576">
    <property type="entry name" value="WRKY_dom_sf"/>
</dbReference>
<feature type="domain" description="WRKY" evidence="7">
    <location>
        <begin position="116"/>
        <end position="163"/>
    </location>
</feature>
<dbReference type="eggNOG" id="ENOG502R6HA">
    <property type="taxonomic scope" value="Eukaryota"/>
</dbReference>
<dbReference type="PANTHER" id="PTHR31282">
    <property type="entry name" value="WRKY TRANSCRIPTION FACTOR 21-RELATED"/>
    <property type="match status" value="1"/>
</dbReference>
<dbReference type="HOGENOM" id="CLU_678580_0_0_1"/>
<evidence type="ECO:0000256" key="4">
    <source>
        <dbReference type="ARBA" id="ARBA00023163"/>
    </source>
</evidence>
<dbReference type="GO" id="GO:0005634">
    <property type="term" value="C:nucleus"/>
    <property type="evidence" value="ECO:0007669"/>
    <property type="project" value="UniProtKB-SubCell"/>
</dbReference>
<keyword evidence="4" id="KW-0804">Transcription</keyword>
<dbReference type="EnsemblPlants" id="OBART11G01100.1">
    <property type="protein sequence ID" value="OBART11G01100.1"/>
    <property type="gene ID" value="OBART11G01100"/>
</dbReference>
<dbReference type="PROSITE" id="PS50811">
    <property type="entry name" value="WRKY"/>
    <property type="match status" value="2"/>
</dbReference>
<protein>
    <recommendedName>
        <fullName evidence="7">WRKY domain-containing protein</fullName>
    </recommendedName>
</protein>